<dbReference type="GO" id="GO:0010494">
    <property type="term" value="C:cytoplasmic stress granule"/>
    <property type="evidence" value="ECO:0007669"/>
    <property type="project" value="UniProtKB-SubCell"/>
</dbReference>
<keyword evidence="13" id="KW-0694">RNA-binding</keyword>
<feature type="compositionally biased region" description="Polar residues" evidence="18">
    <location>
        <begin position="540"/>
        <end position="564"/>
    </location>
</feature>
<evidence type="ECO:0000256" key="15">
    <source>
        <dbReference type="ARBA" id="ARBA00023187"/>
    </source>
</evidence>
<evidence type="ECO:0000256" key="10">
    <source>
        <dbReference type="ARBA" id="ARBA00022728"/>
    </source>
</evidence>
<keyword evidence="16" id="KW-0539">Nucleus</keyword>
<feature type="region of interest" description="Disordered" evidence="18">
    <location>
        <begin position="465"/>
        <end position="731"/>
    </location>
</feature>
<feature type="compositionally biased region" description="Polar residues" evidence="18">
    <location>
        <begin position="465"/>
        <end position="477"/>
    </location>
</feature>
<evidence type="ECO:0000256" key="17">
    <source>
        <dbReference type="ARBA" id="ARBA00023273"/>
    </source>
</evidence>
<feature type="compositionally biased region" description="Low complexity" evidence="18">
    <location>
        <begin position="344"/>
        <end position="359"/>
    </location>
</feature>
<organism evidence="20 21">
    <name type="scientific">Oedothorax gibbosus</name>
    <dbReference type="NCBI Taxonomy" id="931172"/>
    <lineage>
        <taxon>Eukaryota</taxon>
        <taxon>Metazoa</taxon>
        <taxon>Ecdysozoa</taxon>
        <taxon>Arthropoda</taxon>
        <taxon>Chelicerata</taxon>
        <taxon>Arachnida</taxon>
        <taxon>Araneae</taxon>
        <taxon>Araneomorphae</taxon>
        <taxon>Entelegynae</taxon>
        <taxon>Araneoidea</taxon>
        <taxon>Linyphiidae</taxon>
        <taxon>Erigoninae</taxon>
        <taxon>Oedothorax</taxon>
    </lineage>
</organism>
<evidence type="ECO:0000259" key="19">
    <source>
        <dbReference type="SMART" id="SM01044"/>
    </source>
</evidence>
<evidence type="ECO:0000256" key="18">
    <source>
        <dbReference type="SAM" id="MobiDB-lite"/>
    </source>
</evidence>
<protein>
    <recommendedName>
        <fullName evidence="6">Protein CASC3</fullName>
    </recommendedName>
</protein>
<evidence type="ECO:0000256" key="3">
    <source>
        <dbReference type="ARBA" id="ARBA00004324"/>
    </source>
</evidence>
<dbReference type="Proteomes" id="UP000827092">
    <property type="component" value="Unassembled WGS sequence"/>
</dbReference>
<keyword evidence="14" id="KW-0866">Nonsense-mediated mRNA decay</keyword>
<keyword evidence="10" id="KW-0747">Spliceosome</keyword>
<keyword evidence="15" id="KW-0508">mRNA splicing</keyword>
<sequence length="731" mass="81545">MADRRRRVKTDDDSEGSLTGSDVEVDEKNEAENSLTETPEKDASSGKVAEGSEYESAEEQTEKVETEASPAAKEPEESLSDVVDEEGGEEGIAESEDVEGDFLSGDLNEDASGESEEEEGEYVEEERQQGDGEECSPNDANEKELDFDEDRRNPQYIPKKGIFYEHDDRNNEEEKEKEEEPPRDRKKKLWNDEGKWGHDRFREEEQFPKSRNELIEAYGYDIRNEDGPPRARRRRRYGRGPMKYDRSWEDVTAYGREKFQGLPRGSPRGRRPVDGFRGGPRGRGRGRNHFDEPDQLHERHQDDADVEKVPVKDEETDEAAPAVIINSSKEFPSLPTKESPPTPRTETPPEQTYFNKKSSSPPPEPKSVRTLTFENSNYGPKPNSIERDVPPRRGKTTAPFTTDRGVRRPNVRGGRGMRGESRGRGRGNNMRQVSPRFMENKVGSLATDMEQLTVDNVIAEVAPQIESNGVSHPNNELPNMAHKGAGDSSGRPKRYSSLRQRSLPETNAYQPPPPAAVPQPHPTYYDAGYSAPMYAPTDTCVPTPSTQSQTVNSSPIMNPSYQTFTPPPYTESYGASPATSNPSAPSLPPSERSDRPAHPGPSPLHHPLPQHDELRSTPPPAGYQFAFQQYTTPPPPPPPAPPSDMYQTGITYYYPQSQAPPVRPTVQKRPKAAIPILPPPEREGTRTESKDNNHASSTRNFSDNSTNPEDGDVSIRTDSTQQLQTTVGVES</sequence>
<feature type="compositionally biased region" description="Pro residues" evidence="18">
    <location>
        <begin position="510"/>
        <end position="521"/>
    </location>
</feature>
<proteinExistence type="inferred from homology"/>
<evidence type="ECO:0000256" key="8">
    <source>
        <dbReference type="ARBA" id="ARBA00022490"/>
    </source>
</evidence>
<comment type="caution">
    <text evidence="20">The sequence shown here is derived from an EMBL/GenBank/DDBJ whole genome shotgun (WGS) entry which is preliminary data.</text>
</comment>
<dbReference type="GO" id="GO:0016607">
    <property type="term" value="C:nuclear speck"/>
    <property type="evidence" value="ECO:0007669"/>
    <property type="project" value="UniProtKB-SubCell"/>
</dbReference>
<feature type="region of interest" description="Disordered" evidence="18">
    <location>
        <begin position="222"/>
        <end position="436"/>
    </location>
</feature>
<evidence type="ECO:0000313" key="20">
    <source>
        <dbReference type="EMBL" id="KAG8195892.1"/>
    </source>
</evidence>
<dbReference type="GO" id="GO:0005681">
    <property type="term" value="C:spliceosomal complex"/>
    <property type="evidence" value="ECO:0007669"/>
    <property type="project" value="UniProtKB-KW"/>
</dbReference>
<dbReference type="GO" id="GO:0006397">
    <property type="term" value="P:mRNA processing"/>
    <property type="evidence" value="ECO:0007669"/>
    <property type="project" value="UniProtKB-KW"/>
</dbReference>
<comment type="subcellular location">
    <subcellularLocation>
        <location evidence="2">Cell projection</location>
        <location evidence="2">Dendrite</location>
    </subcellularLocation>
    <subcellularLocation>
        <location evidence="1">Cytoplasm</location>
        <location evidence="1">Stress granule</location>
    </subcellularLocation>
    <subcellularLocation>
        <location evidence="4">Cytoplasm</location>
        <location evidence="4">Perinuclear region</location>
    </subcellularLocation>
    <subcellularLocation>
        <location evidence="3">Nucleus speckle</location>
    </subcellularLocation>
</comment>
<accession>A0AAV6VH81</accession>
<keyword evidence="12" id="KW-0810">Translation regulation</keyword>
<evidence type="ECO:0000256" key="7">
    <source>
        <dbReference type="ARBA" id="ARBA00022448"/>
    </source>
</evidence>
<feature type="compositionally biased region" description="Pro residues" evidence="18">
    <location>
        <begin position="632"/>
        <end position="642"/>
    </location>
</feature>
<feature type="compositionally biased region" description="Polar residues" evidence="18">
    <location>
        <begin position="497"/>
        <end position="509"/>
    </location>
</feature>
<keyword evidence="11" id="KW-0509">mRNA transport</keyword>
<dbReference type="SMART" id="SM01044">
    <property type="entry name" value="Btz"/>
    <property type="match status" value="1"/>
</dbReference>
<keyword evidence="21" id="KW-1185">Reference proteome</keyword>
<keyword evidence="7" id="KW-0813">Transport</keyword>
<evidence type="ECO:0000256" key="16">
    <source>
        <dbReference type="ARBA" id="ARBA00023242"/>
    </source>
</evidence>
<dbReference type="GO" id="GO:0000184">
    <property type="term" value="P:nuclear-transcribed mRNA catabolic process, nonsense-mediated decay"/>
    <property type="evidence" value="ECO:0007669"/>
    <property type="project" value="UniProtKB-KW"/>
</dbReference>
<keyword evidence="8" id="KW-0963">Cytoplasm</keyword>
<evidence type="ECO:0000256" key="2">
    <source>
        <dbReference type="ARBA" id="ARBA00004279"/>
    </source>
</evidence>
<evidence type="ECO:0000256" key="14">
    <source>
        <dbReference type="ARBA" id="ARBA00023161"/>
    </source>
</evidence>
<evidence type="ECO:0000313" key="21">
    <source>
        <dbReference type="Proteomes" id="UP000827092"/>
    </source>
</evidence>
<dbReference type="PANTHER" id="PTHR13434">
    <property type="entry name" value="PROTEIN CASC3"/>
    <property type="match status" value="1"/>
</dbReference>
<evidence type="ECO:0000256" key="4">
    <source>
        <dbReference type="ARBA" id="ARBA00004556"/>
    </source>
</evidence>
<evidence type="ECO:0000256" key="12">
    <source>
        <dbReference type="ARBA" id="ARBA00022845"/>
    </source>
</evidence>
<feature type="compositionally biased region" description="Polar residues" evidence="18">
    <location>
        <begin position="645"/>
        <end position="659"/>
    </location>
</feature>
<comment type="similarity">
    <text evidence="5">Belongs to the CASC3 family.</text>
</comment>
<evidence type="ECO:0000256" key="13">
    <source>
        <dbReference type="ARBA" id="ARBA00022884"/>
    </source>
</evidence>
<keyword evidence="9" id="KW-0507">mRNA processing</keyword>
<dbReference type="InterPro" id="IPR028544">
    <property type="entry name" value="CASC3"/>
</dbReference>
<dbReference type="GO" id="GO:0048471">
    <property type="term" value="C:perinuclear region of cytoplasm"/>
    <property type="evidence" value="ECO:0007669"/>
    <property type="project" value="UniProtKB-SubCell"/>
</dbReference>
<feature type="compositionally biased region" description="Low complexity" evidence="18">
    <location>
        <begin position="575"/>
        <end position="584"/>
    </location>
</feature>
<evidence type="ECO:0000256" key="5">
    <source>
        <dbReference type="ARBA" id="ARBA00009548"/>
    </source>
</evidence>
<feature type="domain" description="Btz" evidence="19">
    <location>
        <begin position="122"/>
        <end position="227"/>
    </location>
</feature>
<dbReference type="GO" id="GO:0030425">
    <property type="term" value="C:dendrite"/>
    <property type="evidence" value="ECO:0007669"/>
    <property type="project" value="UniProtKB-SubCell"/>
</dbReference>
<dbReference type="EMBL" id="JAFNEN010000076">
    <property type="protein sequence ID" value="KAG8195892.1"/>
    <property type="molecule type" value="Genomic_DNA"/>
</dbReference>
<feature type="compositionally biased region" description="Acidic residues" evidence="18">
    <location>
        <begin position="77"/>
        <end position="100"/>
    </location>
</feature>
<feature type="compositionally biased region" description="Polar residues" evidence="18">
    <location>
        <begin position="369"/>
        <end position="378"/>
    </location>
</feature>
<feature type="compositionally biased region" description="Basic and acidic residues" evidence="18">
    <location>
        <begin position="288"/>
        <end position="313"/>
    </location>
</feature>
<dbReference type="GO" id="GO:0051028">
    <property type="term" value="P:mRNA transport"/>
    <property type="evidence" value="ECO:0007669"/>
    <property type="project" value="UniProtKB-KW"/>
</dbReference>
<feature type="compositionally biased region" description="Acidic residues" evidence="18">
    <location>
        <begin position="107"/>
        <end position="124"/>
    </location>
</feature>
<evidence type="ECO:0000256" key="6">
    <source>
        <dbReference type="ARBA" id="ARBA00019964"/>
    </source>
</evidence>
<feature type="compositionally biased region" description="Basic and acidic residues" evidence="18">
    <location>
        <begin position="242"/>
        <end position="259"/>
    </location>
</feature>
<name>A0AAV6VH81_9ARAC</name>
<dbReference type="PANTHER" id="PTHR13434:SF0">
    <property type="entry name" value="PROTEIN CASC3"/>
    <property type="match status" value="1"/>
</dbReference>
<feature type="compositionally biased region" description="Polar residues" evidence="18">
    <location>
        <begin position="716"/>
        <end position="731"/>
    </location>
</feature>
<keyword evidence="17" id="KW-0966">Cell projection</keyword>
<feature type="compositionally biased region" description="Polar residues" evidence="18">
    <location>
        <begin position="694"/>
        <end position="708"/>
    </location>
</feature>
<dbReference type="Pfam" id="PF09405">
    <property type="entry name" value="Btz"/>
    <property type="match status" value="1"/>
</dbReference>
<reference evidence="20 21" key="1">
    <citation type="journal article" date="2022" name="Nat. Ecol. Evol.">
        <title>A masculinizing supergene underlies an exaggerated male reproductive morph in a spider.</title>
        <authorList>
            <person name="Hendrickx F."/>
            <person name="De Corte Z."/>
            <person name="Sonet G."/>
            <person name="Van Belleghem S.M."/>
            <person name="Kostlbacher S."/>
            <person name="Vangestel C."/>
        </authorList>
    </citation>
    <scope>NUCLEOTIDE SEQUENCE [LARGE SCALE GENOMIC DNA]</scope>
    <source>
        <strain evidence="20">W744_W776</strain>
    </source>
</reference>
<dbReference type="AlphaFoldDB" id="A0AAV6VH81"/>
<dbReference type="GO" id="GO:0035145">
    <property type="term" value="C:exon-exon junction complex"/>
    <property type="evidence" value="ECO:0007669"/>
    <property type="project" value="InterPro"/>
</dbReference>
<evidence type="ECO:0000256" key="9">
    <source>
        <dbReference type="ARBA" id="ARBA00022664"/>
    </source>
</evidence>
<dbReference type="GO" id="GO:0006417">
    <property type="term" value="P:regulation of translation"/>
    <property type="evidence" value="ECO:0007669"/>
    <property type="project" value="UniProtKB-KW"/>
</dbReference>
<feature type="compositionally biased region" description="Basic and acidic residues" evidence="18">
    <location>
        <begin position="680"/>
        <end position="693"/>
    </location>
</feature>
<feature type="compositionally biased region" description="Basic and acidic residues" evidence="18">
    <location>
        <begin position="140"/>
        <end position="153"/>
    </location>
</feature>
<evidence type="ECO:0000256" key="11">
    <source>
        <dbReference type="ARBA" id="ARBA00022816"/>
    </source>
</evidence>
<evidence type="ECO:0000256" key="1">
    <source>
        <dbReference type="ARBA" id="ARBA00004210"/>
    </source>
</evidence>
<dbReference type="InterPro" id="IPR018545">
    <property type="entry name" value="Btz_dom"/>
</dbReference>
<dbReference type="GO" id="GO:0008380">
    <property type="term" value="P:RNA splicing"/>
    <property type="evidence" value="ECO:0007669"/>
    <property type="project" value="UniProtKB-KW"/>
</dbReference>
<dbReference type="GO" id="GO:0003729">
    <property type="term" value="F:mRNA binding"/>
    <property type="evidence" value="ECO:0007669"/>
    <property type="project" value="InterPro"/>
</dbReference>
<feature type="compositionally biased region" description="Basic and acidic residues" evidence="18">
    <location>
        <begin position="162"/>
        <end position="190"/>
    </location>
</feature>
<feature type="region of interest" description="Disordered" evidence="18">
    <location>
        <begin position="1"/>
        <end position="190"/>
    </location>
</feature>
<gene>
    <name evidence="20" type="ORF">JTE90_001128</name>
</gene>